<dbReference type="EMBL" id="JAUQSX010000004">
    <property type="protein sequence ID" value="MDO7846466.1"/>
    <property type="molecule type" value="Genomic_DNA"/>
</dbReference>
<organism evidence="5 6">
    <name type="scientific">Hymenobacter mellowenesis</name>
    <dbReference type="NCBI Taxonomy" id="3063995"/>
    <lineage>
        <taxon>Bacteria</taxon>
        <taxon>Pseudomonadati</taxon>
        <taxon>Bacteroidota</taxon>
        <taxon>Cytophagia</taxon>
        <taxon>Cytophagales</taxon>
        <taxon>Hymenobacteraceae</taxon>
        <taxon>Hymenobacter</taxon>
    </lineage>
</organism>
<evidence type="ECO:0000313" key="5">
    <source>
        <dbReference type="EMBL" id="MDO7846466.1"/>
    </source>
</evidence>
<evidence type="ECO:0000256" key="2">
    <source>
        <dbReference type="ARBA" id="ARBA00022722"/>
    </source>
</evidence>
<keyword evidence="3" id="KW-0378">Hydrolase</keyword>
<gene>
    <name evidence="5" type="ORF">Q5H92_08865</name>
</gene>
<keyword evidence="6" id="KW-1185">Reference proteome</keyword>
<evidence type="ECO:0000256" key="3">
    <source>
        <dbReference type="ARBA" id="ARBA00022801"/>
    </source>
</evidence>
<keyword evidence="2" id="KW-0540">Nuclease</keyword>
<name>A0ABT9A9F2_9BACT</name>
<dbReference type="InterPro" id="IPR014883">
    <property type="entry name" value="VRR_NUC"/>
</dbReference>
<feature type="domain" description="VRR-NUC" evidence="4">
    <location>
        <begin position="78"/>
        <end position="126"/>
    </location>
</feature>
<dbReference type="Gene3D" id="3.40.1350.10">
    <property type="match status" value="1"/>
</dbReference>
<dbReference type="Pfam" id="PF08774">
    <property type="entry name" value="VRR_NUC"/>
    <property type="match status" value="1"/>
</dbReference>
<dbReference type="Proteomes" id="UP001167796">
    <property type="component" value="Unassembled WGS sequence"/>
</dbReference>
<dbReference type="RefSeq" id="WP_305011154.1">
    <property type="nucleotide sequence ID" value="NZ_JAUQSX010000004.1"/>
</dbReference>
<evidence type="ECO:0000313" key="6">
    <source>
        <dbReference type="Proteomes" id="UP001167796"/>
    </source>
</evidence>
<reference evidence="5" key="1">
    <citation type="submission" date="2023-07" db="EMBL/GenBank/DDBJ databases">
        <authorList>
            <person name="Kim M.K."/>
        </authorList>
    </citation>
    <scope>NUCLEOTIDE SEQUENCE</scope>
    <source>
        <strain evidence="5">M29</strain>
    </source>
</reference>
<comment type="cofactor">
    <cofactor evidence="1">
        <name>Mg(2+)</name>
        <dbReference type="ChEBI" id="CHEBI:18420"/>
    </cofactor>
</comment>
<protein>
    <submittedName>
        <fullName evidence="5">VRR-NUC domain-containing protein</fullName>
    </submittedName>
</protein>
<comment type="caution">
    <text evidence="5">The sequence shown here is derived from an EMBL/GenBank/DDBJ whole genome shotgun (WGS) entry which is preliminary data.</text>
</comment>
<evidence type="ECO:0000259" key="4">
    <source>
        <dbReference type="Pfam" id="PF08774"/>
    </source>
</evidence>
<accession>A0ABT9A9F2</accession>
<evidence type="ECO:0000256" key="1">
    <source>
        <dbReference type="ARBA" id="ARBA00001946"/>
    </source>
</evidence>
<dbReference type="InterPro" id="IPR011856">
    <property type="entry name" value="tRNA_endonuc-like_dom_sf"/>
</dbReference>
<sequence length="149" mass="16183">MPPRKPEQLTSEQFRARYATPAASVGVAKARAPTKKKASPTNELTKAVVKMLTLGGCKAWRQNNGAVYDPTREVFRAGSATPGISDVLGYHRATGRFVAVEIKTGSDKLSPEQTSFLDEVRRAGGFACEGRSLDQIRAEFNAWAQALRS</sequence>
<proteinExistence type="predicted"/>